<dbReference type="EMBL" id="QDEB01067175">
    <property type="protein sequence ID" value="RZC35876.1"/>
    <property type="molecule type" value="Genomic_DNA"/>
</dbReference>
<evidence type="ECO:0000256" key="1">
    <source>
        <dbReference type="SAM" id="MobiDB-lite"/>
    </source>
</evidence>
<proteinExistence type="predicted"/>
<evidence type="ECO:0000259" key="2">
    <source>
        <dbReference type="PROSITE" id="PS50304"/>
    </source>
</evidence>
<protein>
    <submittedName>
        <fullName evidence="3">RING finger protein 17</fullName>
    </submittedName>
</protein>
<evidence type="ECO:0000313" key="3">
    <source>
        <dbReference type="EMBL" id="RZC35876.1"/>
    </source>
</evidence>
<name>A0A482VT35_ASBVE</name>
<reference evidence="3 4" key="1">
    <citation type="submission" date="2017-03" db="EMBL/GenBank/DDBJ databases">
        <title>Genome of the blue death feigning beetle - Asbolus verrucosus.</title>
        <authorList>
            <person name="Rider S.D."/>
        </authorList>
    </citation>
    <scope>NUCLEOTIDE SEQUENCE [LARGE SCALE GENOMIC DNA]</scope>
    <source>
        <strain evidence="3">Butters</strain>
        <tissue evidence="3">Head and leg muscle</tissue>
    </source>
</reference>
<feature type="domain" description="Tudor" evidence="2">
    <location>
        <begin position="383"/>
        <end position="443"/>
    </location>
</feature>
<dbReference type="Gene3D" id="2.40.50.90">
    <property type="match status" value="3"/>
</dbReference>
<dbReference type="STRING" id="1661398.A0A482VT35"/>
<dbReference type="SMART" id="SM00333">
    <property type="entry name" value="TUDOR"/>
    <property type="match status" value="4"/>
</dbReference>
<dbReference type="GO" id="GO:0005737">
    <property type="term" value="C:cytoplasm"/>
    <property type="evidence" value="ECO:0007669"/>
    <property type="project" value="UniProtKB-ARBA"/>
</dbReference>
<dbReference type="CDD" id="cd20379">
    <property type="entry name" value="Tudor_dTUD-like"/>
    <property type="match status" value="2"/>
</dbReference>
<feature type="domain" description="Tudor" evidence="2">
    <location>
        <begin position="1128"/>
        <end position="1189"/>
    </location>
</feature>
<sequence>MTFKTDEADLEVVNTTLRSGIWRVTHVLNFLNGIDNQQINVRALYEEIQDLRNIPCRLVSDQGSLEPIEFVSNINFDNIEENFTLKKLPGLEYSLLPIEDWKCQEELEWNERKSVTPSSREQKLEGGKAKIIVTHLNNLDSFYVQKYSVQTSLRNMNKHIERKMKRKLTSEDIVIGHIYGVKYEIKNIIRWRRGKLMDIIKNDPNKILCSVFFVDYGNTQCVTVDRLRELDYHIIKRLPYAFECKLTNPDNVTFDTNAHLHLPQIIGEKELYLQYTNKQSDGVLEVDLLVPTSNGNAVSVRDILLKTSSIPEKEEIFFTKQLKLFKNSKRFTLGQEELVVISYLKDPFHICVQLVQNIEVLNKMKHEMTIFYEHRRSISCVPVENTNVVVKYQHESQGNWHRGRIMDVNIASQNVDVYFVDWGGSATVPWSNIRLLTEQFTKVECQAIIVKLTDIQQTSVDEPWPQEAIDFLQEQVLIESRFKMVVNSVNPFEVALFQIRPSADICINSLLVERNFAISTGNISKTLYWPNENYVEDEDDDDDELSFQLIKKSEEVIVENEDFDLKNGIRQQVSVVHFESPDLIFIKFSKYKAVEDEMNKELQIHYSTRRKNKDVWEPSEYCIIYDSIKSKYMRGVIKSAAGPDAYMVYLYDHVQEMKVPQKLIFIQDPYFKRFVCYVYKCRLANIKPAGDRGKWSRLAIEILQKIFSTYKILHIKKTEVNRTERMFGVIMWYSLATPAKALEPSKFNFISINKSLIESGVAFGTASAVNISSDAEKSPDSEKEDEEKLEISNVADDVRNSDSRKHSQNWYEMICEDEELLMSPLTSWPKPLRVQKKEFDAVLTCVDSEGCFSIRDEDMQSIYLDLEANLNSKFSSLQLPQESVNWRPSEMCTILYENSWYRGTVISILEPPEISVEMIDFGSEHVVNQNQLYKHIMFPDMPPLVNKIQLYDVYSEHGSWSGKDVDELLKIVSDNIKVIIKSDLDCELPLAEIYLESGLSVNDIITQTCPHLRRYKNKVALANIDDEECKNEVTANEEELPELGNESVEGKETESNDIVNTLSYTYAPLSKPLKNKIKMFVVNVLKWGSEYKAVLNIVNNEIGINSEDFVTLSDEIQENVADQPTLDEIEINEPCVCFHPQNSTWCRAIIYNVDSLEFGYVLAFFVDYGTIDMVTTDNLKVMRPEWFKLPVYNRVAIIDIELIQSSRAEHVLMQMNNLRGKSATVEIVSEEPFKVHLYDGKNLCYQNFINCGILRAL</sequence>
<organism evidence="3 4">
    <name type="scientific">Asbolus verrucosus</name>
    <name type="common">Desert ironclad beetle</name>
    <dbReference type="NCBI Taxonomy" id="1661398"/>
    <lineage>
        <taxon>Eukaryota</taxon>
        <taxon>Metazoa</taxon>
        <taxon>Ecdysozoa</taxon>
        <taxon>Arthropoda</taxon>
        <taxon>Hexapoda</taxon>
        <taxon>Insecta</taxon>
        <taxon>Pterygota</taxon>
        <taxon>Neoptera</taxon>
        <taxon>Endopterygota</taxon>
        <taxon>Coleoptera</taxon>
        <taxon>Polyphaga</taxon>
        <taxon>Cucujiformia</taxon>
        <taxon>Tenebrionidae</taxon>
        <taxon>Pimeliinae</taxon>
        <taxon>Asbolus</taxon>
    </lineage>
</organism>
<dbReference type="Gene3D" id="2.30.30.140">
    <property type="match status" value="5"/>
</dbReference>
<dbReference type="Proteomes" id="UP000292052">
    <property type="component" value="Unassembled WGS sequence"/>
</dbReference>
<gene>
    <name evidence="3" type="ORF">BDFB_001368</name>
</gene>
<keyword evidence="4" id="KW-1185">Reference proteome</keyword>
<dbReference type="InterPro" id="IPR002999">
    <property type="entry name" value="Tudor"/>
</dbReference>
<dbReference type="PANTHER" id="PTHR16442:SF1">
    <property type="entry name" value="RING FINGER PROTEIN 17"/>
    <property type="match status" value="1"/>
</dbReference>
<dbReference type="AlphaFoldDB" id="A0A482VT35"/>
<dbReference type="SUPFAM" id="SSF63748">
    <property type="entry name" value="Tudor/PWWP/MBT"/>
    <property type="match status" value="5"/>
</dbReference>
<evidence type="ECO:0000313" key="4">
    <source>
        <dbReference type="Proteomes" id="UP000292052"/>
    </source>
</evidence>
<dbReference type="Pfam" id="PF00567">
    <property type="entry name" value="TUDOR"/>
    <property type="match status" value="5"/>
</dbReference>
<feature type="domain" description="Tudor" evidence="2">
    <location>
        <begin position="885"/>
        <end position="942"/>
    </location>
</feature>
<dbReference type="InterPro" id="IPR035437">
    <property type="entry name" value="SNase_OB-fold_sf"/>
</dbReference>
<dbReference type="PROSITE" id="PS50304">
    <property type="entry name" value="TUDOR"/>
    <property type="match status" value="3"/>
</dbReference>
<dbReference type="OrthoDB" id="5800423at2759"/>
<feature type="region of interest" description="Disordered" evidence="1">
    <location>
        <begin position="773"/>
        <end position="801"/>
    </location>
</feature>
<accession>A0A482VT35</accession>
<dbReference type="PANTHER" id="PTHR16442">
    <property type="entry name" value="RING FINGER PROTEIN 17"/>
    <property type="match status" value="1"/>
</dbReference>
<comment type="caution">
    <text evidence="3">The sequence shown here is derived from an EMBL/GenBank/DDBJ whole genome shotgun (WGS) entry which is preliminary data.</text>
</comment>